<name>A0A562SDM4_9BACT</name>
<protein>
    <submittedName>
        <fullName evidence="2">Conjugative transposon TraN protein</fullName>
    </submittedName>
</protein>
<dbReference type="Pfam" id="PF13595">
    <property type="entry name" value="DUF4138"/>
    <property type="match status" value="2"/>
</dbReference>
<dbReference type="AlphaFoldDB" id="A0A562SDM4"/>
<dbReference type="EMBL" id="VLLE01000006">
    <property type="protein sequence ID" value="TWI79054.1"/>
    <property type="molecule type" value="Genomic_DNA"/>
</dbReference>
<evidence type="ECO:0000313" key="3">
    <source>
        <dbReference type="Proteomes" id="UP000316167"/>
    </source>
</evidence>
<proteinExistence type="predicted"/>
<evidence type="ECO:0000256" key="1">
    <source>
        <dbReference type="SAM" id="SignalP"/>
    </source>
</evidence>
<sequence length="261" mass="29385">MKQLIFFFIMCIAFFQATAQTTINITTDKTSSLVFPNPILHVDRGAKAILVQGIKDAPHVLLVKAAAKNFSETNLSVVTIDGTVYSFAVRYLSQPEEQVYHVAVKKNSPLQNYATGILDNPQTIKGIRDRKWDMVAEVTGIYIQSDVLYFQLHLTNNSPIDFEPELIRLFIRDRKKANRTAVQEQELSPLLVTANPGVIKAMTSHTLVIAVQKFTIPDAKQMLMQLMEKNGGRHLQLKISNKKLMQSILLPDYASKEKNTP</sequence>
<dbReference type="InterPro" id="IPR022298">
    <property type="entry name" value="Conjug_transposon_TraN"/>
</dbReference>
<comment type="caution">
    <text evidence="2">The sequence shown here is derived from an EMBL/GenBank/DDBJ whole genome shotgun (WGS) entry which is preliminary data.</text>
</comment>
<keyword evidence="3" id="KW-1185">Reference proteome</keyword>
<accession>A0A562SDM4</accession>
<dbReference type="OrthoDB" id="1038500at2"/>
<gene>
    <name evidence="2" type="ORF">IQ13_3446</name>
</gene>
<dbReference type="Proteomes" id="UP000316167">
    <property type="component" value="Unassembled WGS sequence"/>
</dbReference>
<dbReference type="NCBIfam" id="TIGR03780">
    <property type="entry name" value="Bac_Flav_CT_N"/>
    <property type="match status" value="1"/>
</dbReference>
<feature type="signal peptide" evidence="1">
    <location>
        <begin position="1"/>
        <end position="19"/>
    </location>
</feature>
<dbReference type="RefSeq" id="WP_144887842.1">
    <property type="nucleotide sequence ID" value="NZ_VLLE01000006.1"/>
</dbReference>
<organism evidence="2 3">
    <name type="scientific">Lacibacter cauensis</name>
    <dbReference type="NCBI Taxonomy" id="510947"/>
    <lineage>
        <taxon>Bacteria</taxon>
        <taxon>Pseudomonadati</taxon>
        <taxon>Bacteroidota</taxon>
        <taxon>Chitinophagia</taxon>
        <taxon>Chitinophagales</taxon>
        <taxon>Chitinophagaceae</taxon>
        <taxon>Lacibacter</taxon>
    </lineage>
</organism>
<evidence type="ECO:0000313" key="2">
    <source>
        <dbReference type="EMBL" id="TWI79054.1"/>
    </source>
</evidence>
<feature type="chain" id="PRO_5021703717" evidence="1">
    <location>
        <begin position="20"/>
        <end position="261"/>
    </location>
</feature>
<reference evidence="2 3" key="1">
    <citation type="journal article" date="2015" name="Stand. Genomic Sci.">
        <title>Genomic Encyclopedia of Bacterial and Archaeal Type Strains, Phase III: the genomes of soil and plant-associated and newly described type strains.</title>
        <authorList>
            <person name="Whitman W.B."/>
            <person name="Woyke T."/>
            <person name="Klenk H.P."/>
            <person name="Zhou Y."/>
            <person name="Lilburn T.G."/>
            <person name="Beck B.J."/>
            <person name="De Vos P."/>
            <person name="Vandamme P."/>
            <person name="Eisen J.A."/>
            <person name="Garrity G."/>
            <person name="Hugenholtz P."/>
            <person name="Kyrpides N.C."/>
        </authorList>
    </citation>
    <scope>NUCLEOTIDE SEQUENCE [LARGE SCALE GENOMIC DNA]</scope>
    <source>
        <strain evidence="2 3">CGMCC 1.7271</strain>
    </source>
</reference>
<keyword evidence="1" id="KW-0732">Signal</keyword>